<name>A0A068NUJ0_FIMGI</name>
<reference evidence="2 3" key="1">
    <citation type="journal article" date="2014" name="PLoS ONE">
        <title>The first complete genome sequence of the class fimbriimonadia in the phylum armatimonadetes.</title>
        <authorList>
            <person name="Hu Z.Y."/>
            <person name="Wang Y.Z."/>
            <person name="Im W.T."/>
            <person name="Wang S.Y."/>
            <person name="Zhao G.P."/>
            <person name="Zheng H.J."/>
            <person name="Quan Z.X."/>
        </authorList>
    </citation>
    <scope>NUCLEOTIDE SEQUENCE [LARGE SCALE GENOMIC DNA]</scope>
    <source>
        <strain evidence="2">Gsoil 348</strain>
    </source>
</reference>
<sequence>MPGYNWSGVYRLEGDTLVLDEYVGAETDHTRIPVGRGVCGTAVAENKNQVVTDVRELSNYLACSAVTRSEIVVLIRDGERVLGQIDVDGHEVGAFDATDESFLERVAAVLAAHWD</sequence>
<dbReference type="AlphaFoldDB" id="A0A068NUJ0"/>
<gene>
    <name evidence="2" type="ORF">OP10G_3830</name>
</gene>
<accession>A0A068NUJ0</accession>
<evidence type="ECO:0000259" key="1">
    <source>
        <dbReference type="Pfam" id="PF13185"/>
    </source>
</evidence>
<dbReference type="STRING" id="661478.OP10G_3830"/>
<dbReference type="HOGENOM" id="CLU_077738_2_2_0"/>
<dbReference type="KEGG" id="fgi:OP10G_3830"/>
<evidence type="ECO:0000313" key="2">
    <source>
        <dbReference type="EMBL" id="AIE87198.1"/>
    </source>
</evidence>
<dbReference type="EMBL" id="CP007139">
    <property type="protein sequence ID" value="AIE87198.1"/>
    <property type="molecule type" value="Genomic_DNA"/>
</dbReference>
<keyword evidence="3" id="KW-1185">Reference proteome</keyword>
<proteinExistence type="predicted"/>
<dbReference type="Gene3D" id="3.30.450.40">
    <property type="match status" value="1"/>
</dbReference>
<protein>
    <submittedName>
        <fullName evidence="2">Putative GAF sensor protein</fullName>
    </submittedName>
</protein>
<organism evidence="2 3">
    <name type="scientific">Fimbriimonas ginsengisoli Gsoil 348</name>
    <dbReference type="NCBI Taxonomy" id="661478"/>
    <lineage>
        <taxon>Bacteria</taxon>
        <taxon>Bacillati</taxon>
        <taxon>Armatimonadota</taxon>
        <taxon>Fimbriimonadia</taxon>
        <taxon>Fimbriimonadales</taxon>
        <taxon>Fimbriimonadaceae</taxon>
        <taxon>Fimbriimonas</taxon>
    </lineage>
</organism>
<dbReference type="eggNOG" id="COG1956">
    <property type="taxonomic scope" value="Bacteria"/>
</dbReference>
<feature type="domain" description="GAF" evidence="1">
    <location>
        <begin position="18"/>
        <end position="112"/>
    </location>
</feature>
<dbReference type="Pfam" id="PF13185">
    <property type="entry name" value="GAF_2"/>
    <property type="match status" value="1"/>
</dbReference>
<evidence type="ECO:0000313" key="3">
    <source>
        <dbReference type="Proteomes" id="UP000027982"/>
    </source>
</evidence>
<dbReference type="SUPFAM" id="SSF55781">
    <property type="entry name" value="GAF domain-like"/>
    <property type="match status" value="1"/>
</dbReference>
<dbReference type="Proteomes" id="UP000027982">
    <property type="component" value="Chromosome"/>
</dbReference>
<dbReference type="InterPro" id="IPR029016">
    <property type="entry name" value="GAF-like_dom_sf"/>
</dbReference>
<dbReference type="InterPro" id="IPR003018">
    <property type="entry name" value="GAF"/>
</dbReference>